<dbReference type="GO" id="GO:0046872">
    <property type="term" value="F:metal ion binding"/>
    <property type="evidence" value="ECO:0007669"/>
    <property type="project" value="UniProtKB-UniRule"/>
</dbReference>
<feature type="compositionally biased region" description="Low complexity" evidence="2">
    <location>
        <begin position="87"/>
        <end position="97"/>
    </location>
</feature>
<feature type="domain" description="PPM-type phosphatase" evidence="3">
    <location>
        <begin position="1"/>
        <end position="322"/>
    </location>
</feature>
<keyword evidence="5" id="KW-1185">Reference proteome</keyword>
<dbReference type="SUPFAM" id="SSF81606">
    <property type="entry name" value="PP2C-like"/>
    <property type="match status" value="1"/>
</dbReference>
<name>A0AAD7K342_9AGAR</name>
<feature type="compositionally biased region" description="Low complexity" evidence="2">
    <location>
        <begin position="57"/>
        <end position="68"/>
    </location>
</feature>
<organism evidence="4 5">
    <name type="scientific">Mycena metata</name>
    <dbReference type="NCBI Taxonomy" id="1033252"/>
    <lineage>
        <taxon>Eukaryota</taxon>
        <taxon>Fungi</taxon>
        <taxon>Dikarya</taxon>
        <taxon>Basidiomycota</taxon>
        <taxon>Agaricomycotina</taxon>
        <taxon>Agaricomycetes</taxon>
        <taxon>Agaricomycetidae</taxon>
        <taxon>Agaricales</taxon>
        <taxon>Marasmiineae</taxon>
        <taxon>Mycenaceae</taxon>
        <taxon>Mycena</taxon>
    </lineage>
</organism>
<evidence type="ECO:0000256" key="1">
    <source>
        <dbReference type="RuleBase" id="RU366020"/>
    </source>
</evidence>
<protein>
    <recommendedName>
        <fullName evidence="1">Protein phosphatase</fullName>
        <ecNumber evidence="1">3.1.3.16</ecNumber>
    </recommendedName>
</protein>
<evidence type="ECO:0000259" key="3">
    <source>
        <dbReference type="PROSITE" id="PS51746"/>
    </source>
</evidence>
<dbReference type="InterPro" id="IPR039123">
    <property type="entry name" value="PPTC7"/>
</dbReference>
<keyword evidence="1" id="KW-0460">Magnesium</keyword>
<feature type="non-terminal residue" evidence="4">
    <location>
        <position position="327"/>
    </location>
</feature>
<feature type="non-terminal residue" evidence="4">
    <location>
        <position position="1"/>
    </location>
</feature>
<feature type="region of interest" description="Disordered" evidence="2">
    <location>
        <begin position="32"/>
        <end position="108"/>
    </location>
</feature>
<dbReference type="PANTHER" id="PTHR12320:SF84">
    <property type="entry name" value="PROTEIN PHOSPHATASE"/>
    <property type="match status" value="1"/>
</dbReference>
<dbReference type="Gene3D" id="3.60.40.10">
    <property type="entry name" value="PPM-type phosphatase domain"/>
    <property type="match status" value="1"/>
</dbReference>
<comment type="cofactor">
    <cofactor evidence="1">
        <name>Mg(2+)</name>
        <dbReference type="ChEBI" id="CHEBI:18420"/>
    </cofactor>
</comment>
<dbReference type="Proteomes" id="UP001215598">
    <property type="component" value="Unassembled WGS sequence"/>
</dbReference>
<dbReference type="PROSITE" id="PS51746">
    <property type="entry name" value="PPM_2"/>
    <property type="match status" value="1"/>
</dbReference>
<keyword evidence="1" id="KW-0378">Hydrolase</keyword>
<gene>
    <name evidence="4" type="ORF">B0H16DRAFT_1226242</name>
</gene>
<keyword evidence="1" id="KW-0904">Protein phosphatase</keyword>
<comment type="similarity">
    <text evidence="1">Belongs to the PP2C family.</text>
</comment>
<comment type="caution">
    <text evidence="4">The sequence shown here is derived from an EMBL/GenBank/DDBJ whole genome shotgun (WGS) entry which is preliminary data.</text>
</comment>
<keyword evidence="1" id="KW-0464">Manganese</keyword>
<comment type="catalytic activity">
    <reaction evidence="1">
        <text>O-phospho-L-seryl-[protein] + H2O = L-seryl-[protein] + phosphate</text>
        <dbReference type="Rhea" id="RHEA:20629"/>
        <dbReference type="Rhea" id="RHEA-COMP:9863"/>
        <dbReference type="Rhea" id="RHEA-COMP:11604"/>
        <dbReference type="ChEBI" id="CHEBI:15377"/>
        <dbReference type="ChEBI" id="CHEBI:29999"/>
        <dbReference type="ChEBI" id="CHEBI:43474"/>
        <dbReference type="ChEBI" id="CHEBI:83421"/>
        <dbReference type="EC" id="3.1.3.16"/>
    </reaction>
</comment>
<dbReference type="AlphaFoldDB" id="A0AAD7K342"/>
<accession>A0AAD7K342</accession>
<comment type="cofactor">
    <cofactor evidence="1">
        <name>Mn(2+)</name>
        <dbReference type="ChEBI" id="CHEBI:29035"/>
    </cofactor>
</comment>
<evidence type="ECO:0000313" key="4">
    <source>
        <dbReference type="EMBL" id="KAJ7777203.1"/>
    </source>
</evidence>
<sequence length="327" mass="34731">LDELADGLDVLRILERAYERTLGAHVVTVPVSDGLPMNGEAGQAPIPTTPMRTQGASTGESLSSTSTSVPRARPWTTTTAEGERETSTSLPSRSPLSGERNAGPKTIPLLAGSSTALVAVLDYVPRGEVEGGGGGAKATEDEDESELTPVLKIAHVGDCMGMLVREGAVRWRSEEMWWRWNTPVQLITPSSAAHLFTLPVRAGDIVILASDGLSDNLWDEDVLEEVGRVGRAWAGSDSGSASSSDTAVAGVDSARLRRRTLAGMLSEALCSRARRVATRRAGREGGRRCDEDDTPFARRARETGKVYRGGKNDDISVIVAVIAPAEE</sequence>
<dbReference type="EC" id="3.1.3.16" evidence="1"/>
<proteinExistence type="inferred from homology"/>
<reference evidence="4" key="1">
    <citation type="submission" date="2023-03" db="EMBL/GenBank/DDBJ databases">
        <title>Massive genome expansion in bonnet fungi (Mycena s.s.) driven by repeated elements and novel gene families across ecological guilds.</title>
        <authorList>
            <consortium name="Lawrence Berkeley National Laboratory"/>
            <person name="Harder C.B."/>
            <person name="Miyauchi S."/>
            <person name="Viragh M."/>
            <person name="Kuo A."/>
            <person name="Thoen E."/>
            <person name="Andreopoulos B."/>
            <person name="Lu D."/>
            <person name="Skrede I."/>
            <person name="Drula E."/>
            <person name="Henrissat B."/>
            <person name="Morin E."/>
            <person name="Kohler A."/>
            <person name="Barry K."/>
            <person name="LaButti K."/>
            <person name="Morin E."/>
            <person name="Salamov A."/>
            <person name="Lipzen A."/>
            <person name="Mereny Z."/>
            <person name="Hegedus B."/>
            <person name="Baldrian P."/>
            <person name="Stursova M."/>
            <person name="Weitz H."/>
            <person name="Taylor A."/>
            <person name="Grigoriev I.V."/>
            <person name="Nagy L.G."/>
            <person name="Martin F."/>
            <person name="Kauserud H."/>
        </authorList>
    </citation>
    <scope>NUCLEOTIDE SEQUENCE</scope>
    <source>
        <strain evidence="4">CBHHK182m</strain>
    </source>
</reference>
<dbReference type="PANTHER" id="PTHR12320">
    <property type="entry name" value="PROTEIN PHOSPHATASE 2C"/>
    <property type="match status" value="1"/>
</dbReference>
<dbReference type="InterPro" id="IPR001932">
    <property type="entry name" value="PPM-type_phosphatase-like_dom"/>
</dbReference>
<evidence type="ECO:0000313" key="5">
    <source>
        <dbReference type="Proteomes" id="UP001215598"/>
    </source>
</evidence>
<comment type="catalytic activity">
    <reaction evidence="1">
        <text>O-phospho-L-threonyl-[protein] + H2O = L-threonyl-[protein] + phosphate</text>
        <dbReference type="Rhea" id="RHEA:47004"/>
        <dbReference type="Rhea" id="RHEA-COMP:11060"/>
        <dbReference type="Rhea" id="RHEA-COMP:11605"/>
        <dbReference type="ChEBI" id="CHEBI:15377"/>
        <dbReference type="ChEBI" id="CHEBI:30013"/>
        <dbReference type="ChEBI" id="CHEBI:43474"/>
        <dbReference type="ChEBI" id="CHEBI:61977"/>
        <dbReference type="EC" id="3.1.3.16"/>
    </reaction>
</comment>
<dbReference type="GO" id="GO:0004722">
    <property type="term" value="F:protein serine/threonine phosphatase activity"/>
    <property type="evidence" value="ECO:0007669"/>
    <property type="project" value="UniProtKB-EC"/>
</dbReference>
<dbReference type="InterPro" id="IPR036457">
    <property type="entry name" value="PPM-type-like_dom_sf"/>
</dbReference>
<dbReference type="EMBL" id="JARKIB010000008">
    <property type="protein sequence ID" value="KAJ7777203.1"/>
    <property type="molecule type" value="Genomic_DNA"/>
</dbReference>
<evidence type="ECO:0000256" key="2">
    <source>
        <dbReference type="SAM" id="MobiDB-lite"/>
    </source>
</evidence>
<keyword evidence="1" id="KW-0479">Metal-binding</keyword>